<feature type="chain" id="PRO_5009910589" description="C1q domain-containing protein" evidence="1">
    <location>
        <begin position="27"/>
        <end position="287"/>
    </location>
</feature>
<dbReference type="Proteomes" id="UP000184480">
    <property type="component" value="Unassembled WGS sequence"/>
</dbReference>
<evidence type="ECO:0000313" key="2">
    <source>
        <dbReference type="EMBL" id="SHG08421.1"/>
    </source>
</evidence>
<accession>A0A1M5GXG8</accession>
<dbReference type="EMBL" id="FQUC01000015">
    <property type="protein sequence ID" value="SHG08421.1"/>
    <property type="molecule type" value="Genomic_DNA"/>
</dbReference>
<reference evidence="3" key="1">
    <citation type="submission" date="2016-11" db="EMBL/GenBank/DDBJ databases">
        <authorList>
            <person name="Varghese N."/>
            <person name="Submissions S."/>
        </authorList>
    </citation>
    <scope>NUCLEOTIDE SEQUENCE [LARGE SCALE GENOMIC DNA]</scope>
    <source>
        <strain evidence="3">DSM 27370</strain>
    </source>
</reference>
<dbReference type="SUPFAM" id="SSF49842">
    <property type="entry name" value="TNF-like"/>
    <property type="match status" value="1"/>
</dbReference>
<keyword evidence="3" id="KW-1185">Reference proteome</keyword>
<evidence type="ECO:0000313" key="3">
    <source>
        <dbReference type="Proteomes" id="UP000184480"/>
    </source>
</evidence>
<keyword evidence="1" id="KW-0732">Signal</keyword>
<organism evidence="2 3">
    <name type="scientific">Dysgonomonas macrotermitis</name>
    <dbReference type="NCBI Taxonomy" id="1346286"/>
    <lineage>
        <taxon>Bacteria</taxon>
        <taxon>Pseudomonadati</taxon>
        <taxon>Bacteroidota</taxon>
        <taxon>Bacteroidia</taxon>
        <taxon>Bacteroidales</taxon>
        <taxon>Dysgonomonadaceae</taxon>
        <taxon>Dysgonomonas</taxon>
    </lineage>
</organism>
<name>A0A1M5GXG8_9BACT</name>
<dbReference type="AlphaFoldDB" id="A0A1M5GXG8"/>
<dbReference type="Gene3D" id="2.60.120.40">
    <property type="match status" value="1"/>
</dbReference>
<protein>
    <recommendedName>
        <fullName evidence="4">C1q domain-containing protein</fullName>
    </recommendedName>
</protein>
<evidence type="ECO:0008006" key="4">
    <source>
        <dbReference type="Google" id="ProtNLM"/>
    </source>
</evidence>
<dbReference type="OrthoDB" id="1240046at2"/>
<dbReference type="InterPro" id="IPR008983">
    <property type="entry name" value="Tumour_necrosis_fac-like_dom"/>
</dbReference>
<gene>
    <name evidence="2" type="ORF">SAMN05444362_11514</name>
</gene>
<dbReference type="RefSeq" id="WP_062183347.1">
    <property type="nucleotide sequence ID" value="NZ_BBXL01000020.1"/>
</dbReference>
<proteinExistence type="predicted"/>
<evidence type="ECO:0000256" key="1">
    <source>
        <dbReference type="SAM" id="SignalP"/>
    </source>
</evidence>
<feature type="signal peptide" evidence="1">
    <location>
        <begin position="1"/>
        <end position="26"/>
    </location>
</feature>
<dbReference type="STRING" id="1346286.SAMN05444362_11514"/>
<sequence>MEKKIYNYLWLTAIVVFSGLTTSAFAQSVGINTNLPTGTLDVFSEGNSNLTKNIEIVNSANVNLLTLLDNGYMGIGTSIPSVRLDLRGTSGASNIIGIGNTNLSASTAKAGALKYVDDTKELQYSDGTQWMILEADMVRDCVIAENSYNLMTCPDNTTTQLGNWITVYDPTSTFDPVTGVFTAPKTGLYTATFSIHMVITVVAAGSYLEGQWIASNGKTIKCTNSFPIAGGFMAAITCSGTITLSAGDTLYPQIFHNMGIEKHLRIYGDSLSPASDLNFNNLSIVIQ</sequence>